<dbReference type="AlphaFoldDB" id="A0AA86P604"/>
<keyword evidence="2" id="KW-0677">Repeat</keyword>
<dbReference type="SMART" id="SM00369">
    <property type="entry name" value="LRR_TYP"/>
    <property type="match status" value="4"/>
</dbReference>
<dbReference type="InterPro" id="IPR001611">
    <property type="entry name" value="Leu-rich_rpt"/>
</dbReference>
<evidence type="ECO:0000256" key="1">
    <source>
        <dbReference type="ARBA" id="ARBA00022614"/>
    </source>
</evidence>
<dbReference type="PROSITE" id="PS51450">
    <property type="entry name" value="LRR"/>
    <property type="match status" value="6"/>
</dbReference>
<keyword evidence="5" id="KW-1185">Reference proteome</keyword>
<organism evidence="3">
    <name type="scientific">Hexamita inflata</name>
    <dbReference type="NCBI Taxonomy" id="28002"/>
    <lineage>
        <taxon>Eukaryota</taxon>
        <taxon>Metamonada</taxon>
        <taxon>Diplomonadida</taxon>
        <taxon>Hexamitidae</taxon>
        <taxon>Hexamitinae</taxon>
        <taxon>Hexamita</taxon>
    </lineage>
</organism>
<reference evidence="3" key="1">
    <citation type="submission" date="2023-06" db="EMBL/GenBank/DDBJ databases">
        <authorList>
            <person name="Kurt Z."/>
        </authorList>
    </citation>
    <scope>NUCLEOTIDE SEQUENCE</scope>
</reference>
<dbReference type="SUPFAM" id="SSF52058">
    <property type="entry name" value="L domain-like"/>
    <property type="match status" value="1"/>
</dbReference>
<dbReference type="Gene3D" id="3.80.10.10">
    <property type="entry name" value="Ribonuclease Inhibitor"/>
    <property type="match status" value="1"/>
</dbReference>
<gene>
    <name evidence="3" type="ORF">HINF_LOCUS19948</name>
    <name evidence="4" type="ORF">HINF_LOCUS57110</name>
</gene>
<dbReference type="InterPro" id="IPR025875">
    <property type="entry name" value="Leu-rich_rpt_4"/>
</dbReference>
<dbReference type="EMBL" id="CATOUU010000512">
    <property type="protein sequence ID" value="CAI9932303.1"/>
    <property type="molecule type" value="Genomic_DNA"/>
</dbReference>
<dbReference type="SMART" id="SM00365">
    <property type="entry name" value="LRR_SD22"/>
    <property type="match status" value="6"/>
</dbReference>
<dbReference type="InterPro" id="IPR050836">
    <property type="entry name" value="SDS22/Internalin_LRR"/>
</dbReference>
<evidence type="ECO:0000313" key="5">
    <source>
        <dbReference type="Proteomes" id="UP001642409"/>
    </source>
</evidence>
<evidence type="ECO:0000313" key="3">
    <source>
        <dbReference type="EMBL" id="CAI9932303.1"/>
    </source>
</evidence>
<evidence type="ECO:0000256" key="2">
    <source>
        <dbReference type="ARBA" id="ARBA00022737"/>
    </source>
</evidence>
<sequence length="369" mass="43159">MIKYDQFNYYNNNIVEGKFGLKQTFVNEIIQSKDYDINQQIQSLEFNYCEDIAVNRLPANIKELIIVDGNIHNFEDIFLLVQLQKLNLILNNKQIYNVDVIGQLTQLKELQVCNHEINRTLFLQNLQKLNILELGNNKISDLNPIAQLTNLKELALWDNQITDISPLKSLNNLKYLNLCGNMITNISHLSNLSNLEQLYLWNNKIQDIYHLKYLIKLQCLSLEENQVIDISTIKFLTQLQELCLSDNYIVDISALANLSFLSDLSIGKNYIQDFSQVQHFKNIDNYYIDQQKIPTKVQVLISTKIQYIIQLNEMTDDIHQKKQSITKSLYRNFVKQRQLIGDCQSILLSFSEKVRDHFVSLQHLHSVEQ</sequence>
<reference evidence="4 5" key="2">
    <citation type="submission" date="2024-07" db="EMBL/GenBank/DDBJ databases">
        <authorList>
            <person name="Akdeniz Z."/>
        </authorList>
    </citation>
    <scope>NUCLEOTIDE SEQUENCE [LARGE SCALE GENOMIC DNA]</scope>
</reference>
<name>A0AA86P604_9EUKA</name>
<proteinExistence type="predicted"/>
<dbReference type="Pfam" id="PF12799">
    <property type="entry name" value="LRR_4"/>
    <property type="match status" value="2"/>
</dbReference>
<evidence type="ECO:0000313" key="4">
    <source>
        <dbReference type="EMBL" id="CAL6075236.1"/>
    </source>
</evidence>
<dbReference type="Proteomes" id="UP001642409">
    <property type="component" value="Unassembled WGS sequence"/>
</dbReference>
<dbReference type="PANTHER" id="PTHR46652">
    <property type="entry name" value="LEUCINE-RICH REPEAT AND IQ DOMAIN-CONTAINING PROTEIN 1-RELATED"/>
    <property type="match status" value="1"/>
</dbReference>
<dbReference type="PANTHER" id="PTHR46652:SF3">
    <property type="entry name" value="LEUCINE-RICH REPEAT-CONTAINING PROTEIN 9"/>
    <property type="match status" value="1"/>
</dbReference>
<dbReference type="InterPro" id="IPR003591">
    <property type="entry name" value="Leu-rich_rpt_typical-subtyp"/>
</dbReference>
<dbReference type="EMBL" id="CAXDID020000312">
    <property type="protein sequence ID" value="CAL6075236.1"/>
    <property type="molecule type" value="Genomic_DNA"/>
</dbReference>
<keyword evidence="1" id="KW-0433">Leucine-rich repeat</keyword>
<dbReference type="InterPro" id="IPR032675">
    <property type="entry name" value="LRR_dom_sf"/>
</dbReference>
<protein>
    <submittedName>
        <fullName evidence="3">Leucine-rich repeat domain-containing protein</fullName>
    </submittedName>
    <submittedName>
        <fullName evidence="4">Leucine-rich_repeat domain-containing protein</fullName>
    </submittedName>
</protein>
<comment type="caution">
    <text evidence="3">The sequence shown here is derived from an EMBL/GenBank/DDBJ whole genome shotgun (WGS) entry which is preliminary data.</text>
</comment>
<accession>A0AA86P604</accession>